<comment type="similarity">
    <text evidence="1">Belongs to the CAMSAP1 family.</text>
</comment>
<organism evidence="4">
    <name type="scientific">Aceria tosichella</name>
    <name type="common">wheat curl mite</name>
    <dbReference type="NCBI Taxonomy" id="561515"/>
    <lineage>
        <taxon>Eukaryota</taxon>
        <taxon>Metazoa</taxon>
        <taxon>Ecdysozoa</taxon>
        <taxon>Arthropoda</taxon>
        <taxon>Chelicerata</taxon>
        <taxon>Arachnida</taxon>
        <taxon>Acari</taxon>
        <taxon>Acariformes</taxon>
        <taxon>Trombidiformes</taxon>
        <taxon>Prostigmata</taxon>
        <taxon>Eupodina</taxon>
        <taxon>Eriophyoidea</taxon>
        <taxon>Eriophyidae</taxon>
        <taxon>Eriophyinae</taxon>
        <taxon>Aceriini</taxon>
        <taxon>Aceria</taxon>
    </lineage>
</organism>
<dbReference type="GO" id="GO:0005874">
    <property type="term" value="C:microtubule"/>
    <property type="evidence" value="ECO:0007669"/>
    <property type="project" value="UniProtKB-UniRule"/>
</dbReference>
<dbReference type="AlphaFoldDB" id="A0A6G1SFS5"/>
<dbReference type="Gene3D" id="3.10.20.360">
    <property type="entry name" value="CKK domain"/>
    <property type="match status" value="1"/>
</dbReference>
<dbReference type="InterPro" id="IPR038209">
    <property type="entry name" value="CKK_dom_sf"/>
</dbReference>
<gene>
    <name evidence="4" type="primary">Camsap2</name>
    <name evidence="4" type="ORF">g.20094</name>
</gene>
<evidence type="ECO:0000313" key="4">
    <source>
        <dbReference type="EMBL" id="MDE48822.1"/>
    </source>
</evidence>
<dbReference type="InterPro" id="IPR011033">
    <property type="entry name" value="PRC_barrel-like_sf"/>
</dbReference>
<dbReference type="GO" id="GO:0005516">
    <property type="term" value="F:calmodulin binding"/>
    <property type="evidence" value="ECO:0007669"/>
    <property type="project" value="InterPro"/>
</dbReference>
<feature type="compositionally biased region" description="Low complexity" evidence="2">
    <location>
        <begin position="10"/>
        <end position="20"/>
    </location>
</feature>
<evidence type="ECO:0000256" key="2">
    <source>
        <dbReference type="SAM" id="MobiDB-lite"/>
    </source>
</evidence>
<proteinExistence type="inferred from homology"/>
<feature type="region of interest" description="Disordered" evidence="2">
    <location>
        <begin position="1"/>
        <end position="22"/>
    </location>
</feature>
<protein>
    <submittedName>
        <fullName evidence="4">Calmodulin-regulated spectrin-associated protein 2</fullName>
    </submittedName>
</protein>
<dbReference type="InterPro" id="IPR014797">
    <property type="entry name" value="CKK_CAMSAP"/>
</dbReference>
<dbReference type="Pfam" id="PF08683">
    <property type="entry name" value="CAMSAP_CKK"/>
    <property type="match status" value="1"/>
</dbReference>
<dbReference type="SMART" id="SM01051">
    <property type="entry name" value="CAMSAP_CKK"/>
    <property type="match status" value="1"/>
</dbReference>
<dbReference type="SUPFAM" id="SSF50346">
    <property type="entry name" value="PRC-barrel domain"/>
    <property type="match status" value="1"/>
</dbReference>
<feature type="domain" description="CKK" evidence="3">
    <location>
        <begin position="33"/>
        <end position="157"/>
    </location>
</feature>
<sequence>MENKNGSELNNGDVNVVNNGRTTSNWRSYNGPKLYVKPGSKTNSNQKIFNNAILKALEGAANESTLKKMQETIEANMKTSNHFLILFRNYQFKGIYDYDEKLGTITKLNGLGPKMICPEDIVRFYKFDSTKRQFTEVETKQIGPTIIAISLANFSSK</sequence>
<dbReference type="PANTHER" id="PTHR21595">
    <property type="entry name" value="PATRONIN"/>
    <property type="match status" value="1"/>
</dbReference>
<evidence type="ECO:0000259" key="3">
    <source>
        <dbReference type="PROSITE" id="PS51508"/>
    </source>
</evidence>
<evidence type="ECO:0000256" key="1">
    <source>
        <dbReference type="PROSITE-ProRule" id="PRU00841"/>
    </source>
</evidence>
<comment type="domain">
    <text evidence="1">The CKK domain binds microtubules.</text>
</comment>
<reference evidence="4" key="1">
    <citation type="submission" date="2018-10" db="EMBL/GenBank/DDBJ databases">
        <title>Transcriptome assembly of Aceria tosichella (Wheat curl mite) Type 2.</title>
        <authorList>
            <person name="Scully E.D."/>
            <person name="Geib S.M."/>
            <person name="Palmer N.A."/>
            <person name="Gupta A.K."/>
            <person name="Sarath G."/>
            <person name="Tatineni S."/>
        </authorList>
    </citation>
    <scope>NUCLEOTIDE SEQUENCE</scope>
    <source>
        <strain evidence="4">LincolnNE</strain>
    </source>
</reference>
<accession>A0A6G1SFS5</accession>
<dbReference type="GO" id="GO:0008017">
    <property type="term" value="F:microtubule binding"/>
    <property type="evidence" value="ECO:0007669"/>
    <property type="project" value="InterPro"/>
</dbReference>
<name>A0A6G1SFS5_9ACAR</name>
<dbReference type="PANTHER" id="PTHR21595:SF0">
    <property type="entry name" value="PATRONIN"/>
    <property type="match status" value="1"/>
</dbReference>
<dbReference type="EMBL" id="GGYP01004051">
    <property type="protein sequence ID" value="MDE48822.1"/>
    <property type="molecule type" value="Transcribed_RNA"/>
</dbReference>
<dbReference type="InterPro" id="IPR032940">
    <property type="entry name" value="CAMSAP"/>
</dbReference>
<dbReference type="PROSITE" id="PS51508">
    <property type="entry name" value="CKK"/>
    <property type="match status" value="1"/>
</dbReference>
<keyword evidence="1" id="KW-0493">Microtubule</keyword>